<dbReference type="Gene3D" id="1.10.287.580">
    <property type="entry name" value="Helix hairpin bin"/>
    <property type="match status" value="1"/>
</dbReference>
<proteinExistence type="predicted"/>
<accession>A0AB34HGJ1</accession>
<dbReference type="SUPFAM" id="SSF56574">
    <property type="entry name" value="Serpins"/>
    <property type="match status" value="1"/>
</dbReference>
<organism evidence="2 3">
    <name type="scientific">Eschrichtius robustus</name>
    <name type="common">California gray whale</name>
    <name type="synonym">Eschrichtius gibbosus</name>
    <dbReference type="NCBI Taxonomy" id="9764"/>
    <lineage>
        <taxon>Eukaryota</taxon>
        <taxon>Metazoa</taxon>
        <taxon>Chordata</taxon>
        <taxon>Craniata</taxon>
        <taxon>Vertebrata</taxon>
        <taxon>Euteleostomi</taxon>
        <taxon>Mammalia</taxon>
        <taxon>Eutheria</taxon>
        <taxon>Laurasiatheria</taxon>
        <taxon>Artiodactyla</taxon>
        <taxon>Whippomorpha</taxon>
        <taxon>Cetacea</taxon>
        <taxon>Mysticeti</taxon>
        <taxon>Eschrichtiidae</taxon>
        <taxon>Eschrichtius</taxon>
    </lineage>
</organism>
<feature type="region of interest" description="Disordered" evidence="1">
    <location>
        <begin position="46"/>
        <end position="73"/>
    </location>
</feature>
<evidence type="ECO:0000313" key="3">
    <source>
        <dbReference type="Proteomes" id="UP001159641"/>
    </source>
</evidence>
<comment type="caution">
    <text evidence="2">The sequence shown here is derived from an EMBL/GenBank/DDBJ whole genome shotgun (WGS) entry which is preliminary data.</text>
</comment>
<sequence>MLGREDNSGNLFSLPLNLSSALAVAFLGTKGDTAAQMAQRCVPVTQEEPVHRAAPSRKGHLAPNVNSAAVEKR</sequence>
<name>A0AB34HGJ1_ESCRO</name>
<dbReference type="EMBL" id="JAIQCJ010001354">
    <property type="protein sequence ID" value="KAJ8790619.1"/>
    <property type="molecule type" value="Genomic_DNA"/>
</dbReference>
<keyword evidence="3" id="KW-1185">Reference proteome</keyword>
<evidence type="ECO:0000313" key="2">
    <source>
        <dbReference type="EMBL" id="KAJ8790619.1"/>
    </source>
</evidence>
<gene>
    <name evidence="2" type="ORF">J1605_004592</name>
</gene>
<dbReference type="Proteomes" id="UP001159641">
    <property type="component" value="Unassembled WGS sequence"/>
</dbReference>
<protein>
    <submittedName>
        <fullName evidence="2">Uncharacterized protein</fullName>
    </submittedName>
</protein>
<dbReference type="AlphaFoldDB" id="A0AB34HGJ1"/>
<reference evidence="2 3" key="1">
    <citation type="submission" date="2022-11" db="EMBL/GenBank/DDBJ databases">
        <title>Whole genome sequence of Eschrichtius robustus ER-17-0199.</title>
        <authorList>
            <person name="Bruniche-Olsen A."/>
            <person name="Black A.N."/>
            <person name="Fields C.J."/>
            <person name="Walden K."/>
            <person name="Dewoody J.A."/>
        </authorList>
    </citation>
    <scope>NUCLEOTIDE SEQUENCE [LARGE SCALE GENOMIC DNA]</scope>
    <source>
        <strain evidence="2">ER-17-0199</strain>
        <tissue evidence="2">Blubber</tissue>
    </source>
</reference>
<dbReference type="InterPro" id="IPR036186">
    <property type="entry name" value="Serpin_sf"/>
</dbReference>
<evidence type="ECO:0000256" key="1">
    <source>
        <dbReference type="SAM" id="MobiDB-lite"/>
    </source>
</evidence>